<dbReference type="SUPFAM" id="SSF52540">
    <property type="entry name" value="P-loop containing nucleoside triphosphate hydrolases"/>
    <property type="match status" value="1"/>
</dbReference>
<feature type="domain" description="ABC transporter" evidence="5">
    <location>
        <begin position="23"/>
        <end position="84"/>
    </location>
</feature>
<dbReference type="GO" id="GO:0005524">
    <property type="term" value="F:ATP binding"/>
    <property type="evidence" value="ECO:0007669"/>
    <property type="project" value="InterPro"/>
</dbReference>
<dbReference type="PANTHER" id="PTHR43297">
    <property type="entry name" value="OLIGOPEPTIDE TRANSPORT ATP-BINDING PROTEIN APPD"/>
    <property type="match status" value="1"/>
</dbReference>
<evidence type="ECO:0000256" key="4">
    <source>
        <dbReference type="ARBA" id="ARBA00023136"/>
    </source>
</evidence>
<evidence type="ECO:0000256" key="2">
    <source>
        <dbReference type="ARBA" id="ARBA00022448"/>
    </source>
</evidence>
<reference evidence="6" key="1">
    <citation type="submission" date="2018-05" db="EMBL/GenBank/DDBJ databases">
        <authorList>
            <person name="Lanie J.A."/>
            <person name="Ng W.-L."/>
            <person name="Kazmierczak K.M."/>
            <person name="Andrzejewski T.M."/>
            <person name="Davidsen T.M."/>
            <person name="Wayne K.J."/>
            <person name="Tettelin H."/>
            <person name="Glass J.I."/>
            <person name="Rusch D."/>
            <person name="Podicherti R."/>
            <person name="Tsui H.-C.T."/>
            <person name="Winkler M.E."/>
        </authorList>
    </citation>
    <scope>NUCLEOTIDE SEQUENCE</scope>
</reference>
<accession>A0A383EU50</accession>
<dbReference type="AlphaFoldDB" id="A0A383EU50"/>
<dbReference type="InterPro" id="IPR027417">
    <property type="entry name" value="P-loop_NTPase"/>
</dbReference>
<dbReference type="InterPro" id="IPR003439">
    <property type="entry name" value="ABC_transporter-like_ATP-bd"/>
</dbReference>
<gene>
    <name evidence="6" type="ORF">METZ01_LOCUS513231</name>
</gene>
<evidence type="ECO:0000256" key="3">
    <source>
        <dbReference type="ARBA" id="ARBA00022475"/>
    </source>
</evidence>
<evidence type="ECO:0000259" key="5">
    <source>
        <dbReference type="Pfam" id="PF00005"/>
    </source>
</evidence>
<keyword evidence="4" id="KW-0472">Membrane</keyword>
<sequence length="87" mass="9387">MGLLEVQNLEVTFPTRRGDLVALRDVSFSVEAGERLGIVGESGAGKSVAAFAILNLVSRPGYISSGKILFEGTDLSKLNPQEMRHIR</sequence>
<comment type="subcellular location">
    <subcellularLocation>
        <location evidence="1">Membrane</location>
    </subcellularLocation>
</comment>
<dbReference type="PANTHER" id="PTHR43297:SF2">
    <property type="entry name" value="DIPEPTIDE TRANSPORT ATP-BINDING PROTEIN DPPD"/>
    <property type="match status" value="1"/>
</dbReference>
<proteinExistence type="predicted"/>
<dbReference type="InterPro" id="IPR050388">
    <property type="entry name" value="ABC_Ni/Peptide_Import"/>
</dbReference>
<dbReference type="GO" id="GO:0016887">
    <property type="term" value="F:ATP hydrolysis activity"/>
    <property type="evidence" value="ECO:0007669"/>
    <property type="project" value="InterPro"/>
</dbReference>
<evidence type="ECO:0000256" key="1">
    <source>
        <dbReference type="ARBA" id="ARBA00004370"/>
    </source>
</evidence>
<evidence type="ECO:0000313" key="6">
    <source>
        <dbReference type="EMBL" id="SVE60377.1"/>
    </source>
</evidence>
<name>A0A383EU50_9ZZZZ</name>
<dbReference type="Pfam" id="PF00005">
    <property type="entry name" value="ABC_tran"/>
    <property type="match status" value="1"/>
</dbReference>
<organism evidence="6">
    <name type="scientific">marine metagenome</name>
    <dbReference type="NCBI Taxonomy" id="408172"/>
    <lineage>
        <taxon>unclassified sequences</taxon>
        <taxon>metagenomes</taxon>
        <taxon>ecological metagenomes</taxon>
    </lineage>
</organism>
<dbReference type="GO" id="GO:0016020">
    <property type="term" value="C:membrane"/>
    <property type="evidence" value="ECO:0007669"/>
    <property type="project" value="UniProtKB-SubCell"/>
</dbReference>
<keyword evidence="3" id="KW-1003">Cell membrane</keyword>
<protein>
    <recommendedName>
        <fullName evidence="5">ABC transporter domain-containing protein</fullName>
    </recommendedName>
</protein>
<dbReference type="Gene3D" id="3.40.50.300">
    <property type="entry name" value="P-loop containing nucleotide triphosphate hydrolases"/>
    <property type="match status" value="1"/>
</dbReference>
<keyword evidence="2" id="KW-0813">Transport</keyword>
<feature type="non-terminal residue" evidence="6">
    <location>
        <position position="87"/>
    </location>
</feature>
<dbReference type="EMBL" id="UINC01228874">
    <property type="protein sequence ID" value="SVE60377.1"/>
    <property type="molecule type" value="Genomic_DNA"/>
</dbReference>